<dbReference type="EMBL" id="CP001700">
    <property type="protein sequence ID" value="ACU77814.1"/>
    <property type="molecule type" value="Genomic_DNA"/>
</dbReference>
<dbReference type="HOGENOM" id="CLU_2272335_0_0_11"/>
<dbReference type="STRING" id="479433.Caci_9001"/>
<keyword evidence="2" id="KW-1185">Reference proteome</keyword>
<accession>C7Q5K3</accession>
<gene>
    <name evidence="1" type="ordered locus">Caci_9001</name>
</gene>
<evidence type="ECO:0000313" key="1">
    <source>
        <dbReference type="EMBL" id="ACU77814.1"/>
    </source>
</evidence>
<name>C7Q5K3_CATAD</name>
<sequence length="102" mass="11006">MGYPWGFSTDEAEDERATAEWARNHATIIRTALSAYAERMQETADQAYHAWQAGQSDPAVKAAQDASMVTNGGFGGCSRLFAESAASARRALASMSEYLPVL</sequence>
<proteinExistence type="predicted"/>
<dbReference type="RefSeq" id="WP_015797538.1">
    <property type="nucleotide sequence ID" value="NC_013131.1"/>
</dbReference>
<dbReference type="InParanoid" id="C7Q5K3"/>
<protein>
    <submittedName>
        <fullName evidence="1">Uncharacterized protein</fullName>
    </submittedName>
</protein>
<organism evidence="1 2">
    <name type="scientific">Catenulispora acidiphila (strain DSM 44928 / JCM 14897 / NBRC 102108 / NRRL B-24433 / ID139908)</name>
    <dbReference type="NCBI Taxonomy" id="479433"/>
    <lineage>
        <taxon>Bacteria</taxon>
        <taxon>Bacillati</taxon>
        <taxon>Actinomycetota</taxon>
        <taxon>Actinomycetes</taxon>
        <taxon>Catenulisporales</taxon>
        <taxon>Catenulisporaceae</taxon>
        <taxon>Catenulispora</taxon>
    </lineage>
</organism>
<dbReference type="AlphaFoldDB" id="C7Q5K3"/>
<dbReference type="Proteomes" id="UP000000851">
    <property type="component" value="Chromosome"/>
</dbReference>
<evidence type="ECO:0000313" key="2">
    <source>
        <dbReference type="Proteomes" id="UP000000851"/>
    </source>
</evidence>
<dbReference type="KEGG" id="cai:Caci_9001"/>
<reference evidence="1 2" key="1">
    <citation type="journal article" date="2009" name="Stand. Genomic Sci.">
        <title>Complete genome sequence of Catenulispora acidiphila type strain (ID 139908).</title>
        <authorList>
            <person name="Copeland A."/>
            <person name="Lapidus A."/>
            <person name="Glavina Del Rio T."/>
            <person name="Nolan M."/>
            <person name="Lucas S."/>
            <person name="Chen F."/>
            <person name="Tice H."/>
            <person name="Cheng J.F."/>
            <person name="Bruce D."/>
            <person name="Goodwin L."/>
            <person name="Pitluck S."/>
            <person name="Mikhailova N."/>
            <person name="Pati A."/>
            <person name="Ivanova N."/>
            <person name="Mavromatis K."/>
            <person name="Chen A."/>
            <person name="Palaniappan K."/>
            <person name="Chain P."/>
            <person name="Land M."/>
            <person name="Hauser L."/>
            <person name="Chang Y.J."/>
            <person name="Jeffries C.D."/>
            <person name="Chertkov O."/>
            <person name="Brettin T."/>
            <person name="Detter J.C."/>
            <person name="Han C."/>
            <person name="Ali Z."/>
            <person name="Tindall B.J."/>
            <person name="Goker M."/>
            <person name="Bristow J."/>
            <person name="Eisen J.A."/>
            <person name="Markowitz V."/>
            <person name="Hugenholtz P."/>
            <person name="Kyrpides N.C."/>
            <person name="Klenk H.P."/>
        </authorList>
    </citation>
    <scope>NUCLEOTIDE SEQUENCE [LARGE SCALE GENOMIC DNA]</scope>
    <source>
        <strain evidence="2">DSM 44928 / JCM 14897 / NBRC 102108 / NRRL B-24433 / ID139908</strain>
    </source>
</reference>